<dbReference type="AlphaFoldDB" id="A0AA39VJB8"/>
<keyword evidence="3" id="KW-1185">Reference proteome</keyword>
<name>A0AA39VJB8_ACESA</name>
<protein>
    <submittedName>
        <fullName evidence="2">Uncharacterized protein</fullName>
    </submittedName>
</protein>
<evidence type="ECO:0000313" key="2">
    <source>
        <dbReference type="EMBL" id="KAK0587529.1"/>
    </source>
</evidence>
<feature type="region of interest" description="Disordered" evidence="1">
    <location>
        <begin position="69"/>
        <end position="89"/>
    </location>
</feature>
<dbReference type="EMBL" id="JAUESC010000382">
    <property type="protein sequence ID" value="KAK0587529.1"/>
    <property type="molecule type" value="Genomic_DNA"/>
</dbReference>
<gene>
    <name evidence="2" type="ORF">LWI29_024449</name>
</gene>
<dbReference type="Proteomes" id="UP001168877">
    <property type="component" value="Unassembled WGS sequence"/>
</dbReference>
<proteinExistence type="predicted"/>
<organism evidence="2 3">
    <name type="scientific">Acer saccharum</name>
    <name type="common">Sugar maple</name>
    <dbReference type="NCBI Taxonomy" id="4024"/>
    <lineage>
        <taxon>Eukaryota</taxon>
        <taxon>Viridiplantae</taxon>
        <taxon>Streptophyta</taxon>
        <taxon>Embryophyta</taxon>
        <taxon>Tracheophyta</taxon>
        <taxon>Spermatophyta</taxon>
        <taxon>Magnoliopsida</taxon>
        <taxon>eudicotyledons</taxon>
        <taxon>Gunneridae</taxon>
        <taxon>Pentapetalae</taxon>
        <taxon>rosids</taxon>
        <taxon>malvids</taxon>
        <taxon>Sapindales</taxon>
        <taxon>Sapindaceae</taxon>
        <taxon>Hippocastanoideae</taxon>
        <taxon>Acereae</taxon>
        <taxon>Acer</taxon>
    </lineage>
</organism>
<reference evidence="2" key="1">
    <citation type="journal article" date="2022" name="Plant J.">
        <title>Strategies of tolerance reflected in two North American maple genomes.</title>
        <authorList>
            <person name="McEvoy S.L."/>
            <person name="Sezen U.U."/>
            <person name="Trouern-Trend A."/>
            <person name="McMahon S.M."/>
            <person name="Schaberg P.G."/>
            <person name="Yang J."/>
            <person name="Wegrzyn J.L."/>
            <person name="Swenson N.G."/>
        </authorList>
    </citation>
    <scope>NUCLEOTIDE SEQUENCE</scope>
    <source>
        <strain evidence="2">NS2018</strain>
    </source>
</reference>
<sequence length="187" mass="20207">MGQVESPVHHLTKADPVVLIKSSLEGGKKLGPIDHSFNSSLNRDSTCLSNNRVWKRKVRASNLGSVEEILVPDSQKDGEGSNSGSWRGRYQSETCEKDKPFMAGNILATPSMGKVGATAVGSIVIPERPLDESCKMRVGAKSSGKISSLLKRKDLAYDLIRNKVGEKDSVVPKKKETTVSGCKSTNH</sequence>
<evidence type="ECO:0000313" key="3">
    <source>
        <dbReference type="Proteomes" id="UP001168877"/>
    </source>
</evidence>
<accession>A0AA39VJB8</accession>
<evidence type="ECO:0000256" key="1">
    <source>
        <dbReference type="SAM" id="MobiDB-lite"/>
    </source>
</evidence>
<reference evidence="2" key="2">
    <citation type="submission" date="2023-06" db="EMBL/GenBank/DDBJ databases">
        <authorList>
            <person name="Swenson N.G."/>
            <person name="Wegrzyn J.L."/>
            <person name="Mcevoy S.L."/>
        </authorList>
    </citation>
    <scope>NUCLEOTIDE SEQUENCE</scope>
    <source>
        <strain evidence="2">NS2018</strain>
        <tissue evidence="2">Leaf</tissue>
    </source>
</reference>
<comment type="caution">
    <text evidence="2">The sequence shown here is derived from an EMBL/GenBank/DDBJ whole genome shotgun (WGS) entry which is preliminary data.</text>
</comment>